<comment type="caution">
    <text evidence="1">The sequence shown here is derived from an EMBL/GenBank/DDBJ whole genome shotgun (WGS) entry which is preliminary data.</text>
</comment>
<dbReference type="Pfam" id="PF25681">
    <property type="entry name" value="Phage_TTP_17"/>
    <property type="match status" value="1"/>
</dbReference>
<reference evidence="1" key="1">
    <citation type="submission" date="2023-06" db="EMBL/GenBank/DDBJ databases">
        <authorList>
            <person name="Zeman M."/>
            <person name="Kubasova T."/>
            <person name="Jahodarova E."/>
            <person name="Nykrynova M."/>
            <person name="Rychlik I."/>
        </authorList>
    </citation>
    <scope>NUCLEOTIDE SEQUENCE</scope>
    <source>
        <strain evidence="1">176_SSukc20</strain>
    </source>
</reference>
<dbReference type="InterPro" id="IPR058154">
    <property type="entry name" value="Bxb1_TTP-like"/>
</dbReference>
<evidence type="ECO:0000313" key="2">
    <source>
        <dbReference type="Proteomes" id="UP001168435"/>
    </source>
</evidence>
<sequence length="199" mass="21131">MAVDAKKVYVGTPDQLTTGAILQAPLGTTVPDLQDITPSKVTLDEGFKDCGYVSEDGVTITPDYSTSDIPSWGGAVVRRILEQFVGEISFTIIQTDEAGLKMVFGDAYVTASAATSDHGNQLKAAIGAHLPDQKTWVFKMKDGKARMLIVVPIGQVTALDEITFNNTDPVGYAVTLTTSPDANGENIYILTDDGEVVSA</sequence>
<dbReference type="Proteomes" id="UP001168435">
    <property type="component" value="Unassembled WGS sequence"/>
</dbReference>
<dbReference type="EMBL" id="JAUEIQ010000007">
    <property type="protein sequence ID" value="MDN0064206.1"/>
    <property type="molecule type" value="Genomic_DNA"/>
</dbReference>
<accession>A0ABT7XFL3</accession>
<reference evidence="1" key="2">
    <citation type="submission" date="2024-05" db="EMBL/GenBank/DDBJ databases">
        <title>Identification and characterization of horizontal gene transfer across gut microbiota members of farm animals based on homology search.</title>
        <authorList>
            <person name="Schwarzerova J."/>
            <person name="Nykrynova M."/>
            <person name="Jureckova K."/>
            <person name="Cejkova D."/>
            <person name="Rychlik I."/>
        </authorList>
    </citation>
    <scope>NUCLEOTIDE SEQUENCE</scope>
    <source>
        <strain evidence="1">176_SSukc20</strain>
    </source>
</reference>
<proteinExistence type="predicted"/>
<dbReference type="RefSeq" id="WP_087200593.1">
    <property type="nucleotide sequence ID" value="NZ_JAUEIM010000020.1"/>
</dbReference>
<name>A0ABT7XFL3_9ACTN</name>
<protein>
    <recommendedName>
        <fullName evidence="3">Phage tail protein</fullName>
    </recommendedName>
</protein>
<evidence type="ECO:0008006" key="3">
    <source>
        <dbReference type="Google" id="ProtNLM"/>
    </source>
</evidence>
<gene>
    <name evidence="1" type="ORF">QVN30_07785</name>
</gene>
<keyword evidence="2" id="KW-1185">Reference proteome</keyword>
<evidence type="ECO:0000313" key="1">
    <source>
        <dbReference type="EMBL" id="MDN0064206.1"/>
    </source>
</evidence>
<organism evidence="1 2">
    <name type="scientific">Collinsella ihumii</name>
    <dbReference type="NCBI Taxonomy" id="1720204"/>
    <lineage>
        <taxon>Bacteria</taxon>
        <taxon>Bacillati</taxon>
        <taxon>Actinomycetota</taxon>
        <taxon>Coriobacteriia</taxon>
        <taxon>Coriobacteriales</taxon>
        <taxon>Coriobacteriaceae</taxon>
        <taxon>Collinsella</taxon>
    </lineage>
</organism>